<keyword evidence="3 6" id="KW-1133">Transmembrane helix</keyword>
<feature type="transmembrane region" description="Helical" evidence="6">
    <location>
        <begin position="257"/>
        <end position="278"/>
    </location>
</feature>
<reference evidence="7" key="1">
    <citation type="submission" date="2022-01" db="EMBL/GenBank/DDBJ databases">
        <authorList>
            <person name="King R."/>
        </authorList>
    </citation>
    <scope>NUCLEOTIDE SEQUENCE</scope>
</reference>
<feature type="transmembrane region" description="Helical" evidence="6">
    <location>
        <begin position="183"/>
        <end position="204"/>
    </location>
</feature>
<evidence type="ECO:0000256" key="6">
    <source>
        <dbReference type="SAM" id="Phobius"/>
    </source>
</evidence>
<dbReference type="PANTHER" id="PTHR19139">
    <property type="entry name" value="AQUAPORIN TRANSPORTER"/>
    <property type="match status" value="1"/>
</dbReference>
<name>A0A9P0H7F4_NEZVI</name>
<evidence type="ECO:0000313" key="8">
    <source>
        <dbReference type="Proteomes" id="UP001152798"/>
    </source>
</evidence>
<dbReference type="InterPro" id="IPR000425">
    <property type="entry name" value="MIP"/>
</dbReference>
<dbReference type="PRINTS" id="PR00783">
    <property type="entry name" value="MINTRINSICP"/>
</dbReference>
<dbReference type="GO" id="GO:0015267">
    <property type="term" value="F:channel activity"/>
    <property type="evidence" value="ECO:0007669"/>
    <property type="project" value="InterPro"/>
</dbReference>
<keyword evidence="8" id="KW-1185">Reference proteome</keyword>
<dbReference type="PANTHER" id="PTHR19139:SF270">
    <property type="entry name" value="ENTOMOGLYCEROPORIN 1-RELATED"/>
    <property type="match status" value="1"/>
</dbReference>
<dbReference type="OrthoDB" id="3222at2759"/>
<dbReference type="Gene3D" id="1.20.1080.10">
    <property type="entry name" value="Glycerol uptake facilitator protein"/>
    <property type="match status" value="1"/>
</dbReference>
<evidence type="ECO:0000313" key="7">
    <source>
        <dbReference type="EMBL" id="CAH1396798.1"/>
    </source>
</evidence>
<keyword evidence="4 6" id="KW-0472">Membrane</keyword>
<feature type="transmembrane region" description="Helical" evidence="6">
    <location>
        <begin position="93"/>
        <end position="111"/>
    </location>
</feature>
<evidence type="ECO:0000256" key="2">
    <source>
        <dbReference type="ARBA" id="ARBA00022692"/>
    </source>
</evidence>
<protein>
    <recommendedName>
        <fullName evidence="9">Aquaporin</fullName>
    </recommendedName>
</protein>
<accession>A0A9P0H7F4</accession>
<dbReference type="GO" id="GO:0005886">
    <property type="term" value="C:plasma membrane"/>
    <property type="evidence" value="ECO:0007669"/>
    <property type="project" value="TreeGrafter"/>
</dbReference>
<gene>
    <name evidence="7" type="ORF">NEZAVI_LOCUS6785</name>
</gene>
<evidence type="ECO:0000256" key="5">
    <source>
        <dbReference type="RuleBase" id="RU000477"/>
    </source>
</evidence>
<keyword evidence="5" id="KW-0813">Transport</keyword>
<sequence length="288" mass="31726">MACEQSNSGEASGNMWLFISRLLRSNSLNDQGQDMEASQVERGRKASIVPQKKSKTYLYRYCQIFLAEFIATAFLMVMVCLGCLKLNSDTIPPLQSSLASGFAVATLVQMFGHISDCHMNPAVTALFFSLGKIDIITSMIYVFAELTGSTAGYGILWALTPTDIKDLNPGHCETVVHSSLNSMTAAAIELIISSMLMFMICACLDQRNTHKQDSVPIKFGLTIATVGLCAGNLTGASMNPARSFGPALWHTQWANHWIYWVSPIIAGFFIPKVYQYFFQKDLTVKSIN</sequence>
<evidence type="ECO:0000256" key="4">
    <source>
        <dbReference type="ARBA" id="ARBA00023136"/>
    </source>
</evidence>
<comment type="similarity">
    <text evidence="5">Belongs to the MIP/aquaporin (TC 1.A.8) family.</text>
</comment>
<dbReference type="SUPFAM" id="SSF81338">
    <property type="entry name" value="Aquaporin-like"/>
    <property type="match status" value="1"/>
</dbReference>
<comment type="subcellular location">
    <subcellularLocation>
        <location evidence="1">Membrane</location>
        <topology evidence="1">Multi-pass membrane protein</topology>
    </subcellularLocation>
</comment>
<dbReference type="InterPro" id="IPR034294">
    <property type="entry name" value="Aquaporin_transptr"/>
</dbReference>
<dbReference type="Pfam" id="PF00230">
    <property type="entry name" value="MIP"/>
    <property type="match status" value="1"/>
</dbReference>
<feature type="transmembrane region" description="Helical" evidence="6">
    <location>
        <begin position="123"/>
        <end position="144"/>
    </location>
</feature>
<organism evidence="7 8">
    <name type="scientific">Nezara viridula</name>
    <name type="common">Southern green stink bug</name>
    <name type="synonym">Cimex viridulus</name>
    <dbReference type="NCBI Taxonomy" id="85310"/>
    <lineage>
        <taxon>Eukaryota</taxon>
        <taxon>Metazoa</taxon>
        <taxon>Ecdysozoa</taxon>
        <taxon>Arthropoda</taxon>
        <taxon>Hexapoda</taxon>
        <taxon>Insecta</taxon>
        <taxon>Pterygota</taxon>
        <taxon>Neoptera</taxon>
        <taxon>Paraneoptera</taxon>
        <taxon>Hemiptera</taxon>
        <taxon>Heteroptera</taxon>
        <taxon>Panheteroptera</taxon>
        <taxon>Pentatomomorpha</taxon>
        <taxon>Pentatomoidea</taxon>
        <taxon>Pentatomidae</taxon>
        <taxon>Pentatominae</taxon>
        <taxon>Nezara</taxon>
    </lineage>
</organism>
<dbReference type="InterPro" id="IPR023271">
    <property type="entry name" value="Aquaporin-like"/>
</dbReference>
<keyword evidence="2 5" id="KW-0812">Transmembrane</keyword>
<dbReference type="AlphaFoldDB" id="A0A9P0H7F4"/>
<evidence type="ECO:0008006" key="9">
    <source>
        <dbReference type="Google" id="ProtNLM"/>
    </source>
</evidence>
<evidence type="ECO:0000256" key="3">
    <source>
        <dbReference type="ARBA" id="ARBA00022989"/>
    </source>
</evidence>
<proteinExistence type="inferred from homology"/>
<feature type="transmembrane region" description="Helical" evidence="6">
    <location>
        <begin position="216"/>
        <end position="237"/>
    </location>
</feature>
<feature type="transmembrane region" description="Helical" evidence="6">
    <location>
        <begin position="61"/>
        <end position="87"/>
    </location>
</feature>
<dbReference type="Proteomes" id="UP001152798">
    <property type="component" value="Chromosome 3"/>
</dbReference>
<dbReference type="EMBL" id="OV725079">
    <property type="protein sequence ID" value="CAH1396798.1"/>
    <property type="molecule type" value="Genomic_DNA"/>
</dbReference>
<evidence type="ECO:0000256" key="1">
    <source>
        <dbReference type="ARBA" id="ARBA00004141"/>
    </source>
</evidence>